<accession>A0A1C7MRS6</accession>
<feature type="region of interest" description="Disordered" evidence="1">
    <location>
        <begin position="514"/>
        <end position="593"/>
    </location>
</feature>
<dbReference type="Proteomes" id="UP000092993">
    <property type="component" value="Unassembled WGS sequence"/>
</dbReference>
<evidence type="ECO:0000313" key="3">
    <source>
        <dbReference type="Proteomes" id="UP000092993"/>
    </source>
</evidence>
<feature type="compositionally biased region" description="Basic and acidic residues" evidence="1">
    <location>
        <begin position="196"/>
        <end position="210"/>
    </location>
</feature>
<feature type="region of interest" description="Disordered" evidence="1">
    <location>
        <begin position="1"/>
        <end position="35"/>
    </location>
</feature>
<protein>
    <submittedName>
        <fullName evidence="2">Uncharacterized protein</fullName>
    </submittedName>
</protein>
<feature type="region of interest" description="Disordered" evidence="1">
    <location>
        <begin position="622"/>
        <end position="704"/>
    </location>
</feature>
<dbReference type="AlphaFoldDB" id="A0A1C7MRS6"/>
<comment type="caution">
    <text evidence="2">The sequence shown here is derived from an EMBL/GenBank/DDBJ whole genome shotgun (WGS) entry which is preliminary data.</text>
</comment>
<feature type="compositionally biased region" description="Polar residues" evidence="1">
    <location>
        <begin position="14"/>
        <end position="32"/>
    </location>
</feature>
<name>A0A1C7MRS6_GRIFR</name>
<sequence length="740" mass="80404">MPGSGNVRRLSNCRPATSPTASTPDSYVSQTPHGFRSSPMEKVIVLVTADAEKFNTVDITGAMTPAFIRERIFTKLQISDEDQSRFSIYPTEIGMFATGDALSDEELFDLYRERGDANGSLKLLVSYTSAPVHEPSYDAMLPSPTVNTLPPPVLPQQSLYAPLRPKPRGAPRRNSQSSASEPQHAEIGYEASVSDDLEHGEQDVRREVRRPLAQQQRTLPNPIHRPSSPMNYPRTHSPSRTLSPDRSMVQNAEYNKSRPEAPVQMPRLLPSEEPGIRRGKVVSPDAAENKRRGEAWTMVPSDLPSSEYKTGRPTTPQEVRSPSRFPATPSSLGSLANSYVPRAPPPAPSGSGESRSHKRMKAVPHMWAVSWKPPSGPSNTDQKPVPPPPSKPWLRAGAKSMTDMRATFHKQGLQPGRTPRPPPQLPFVSRPATGGSSTANAASTGYAPSLSTGTSYAGLSPAQDPYPRPHSALGDSNGTPYRQPRQLHSPHNSESAYDRMHIGQRPLASHHYALGSQSTQVSREEPSTSQPDQQLDAPIIGPDHPVQLSRVPRTPPRSPVGTSEVMPFTNEELDGKGSELTHVPPENSGIAFPHRGVIDEDHAAAPTIRRDQAAWLQGIIDEDAAEGTARPRSVDPDDEDTDSAGGTIWAREPGFGQGLWQMTSSQGTRNTGRPSLPPLSIENSPSSIATPLQHRSPRILPGFPPLISRHRPNLHLPLALPDVSPGSRAEEAARSAHQQI</sequence>
<feature type="region of interest" description="Disordered" evidence="1">
    <location>
        <begin position="148"/>
        <end position="497"/>
    </location>
</feature>
<feature type="compositionally biased region" description="Polar residues" evidence="1">
    <location>
        <begin position="303"/>
        <end position="320"/>
    </location>
</feature>
<feature type="compositionally biased region" description="Low complexity" evidence="1">
    <location>
        <begin position="432"/>
        <end position="447"/>
    </location>
</feature>
<dbReference type="EMBL" id="LUGG01000001">
    <property type="protein sequence ID" value="OBZ79437.1"/>
    <property type="molecule type" value="Genomic_DNA"/>
</dbReference>
<feature type="compositionally biased region" description="Polar residues" evidence="1">
    <location>
        <begin position="681"/>
        <end position="690"/>
    </location>
</feature>
<feature type="compositionally biased region" description="Polar residues" evidence="1">
    <location>
        <begin position="328"/>
        <end position="337"/>
    </location>
</feature>
<reference evidence="2 3" key="1">
    <citation type="submission" date="2016-03" db="EMBL/GenBank/DDBJ databases">
        <title>Whole genome sequencing of Grifola frondosa 9006-11.</title>
        <authorList>
            <person name="Min B."/>
            <person name="Park H."/>
            <person name="Kim J.-G."/>
            <person name="Cho H."/>
            <person name="Oh Y.-L."/>
            <person name="Kong W.-S."/>
            <person name="Choi I.-G."/>
        </authorList>
    </citation>
    <scope>NUCLEOTIDE SEQUENCE [LARGE SCALE GENOMIC DNA]</scope>
    <source>
        <strain evidence="2 3">9006-11</strain>
    </source>
</reference>
<evidence type="ECO:0000313" key="2">
    <source>
        <dbReference type="EMBL" id="OBZ79437.1"/>
    </source>
</evidence>
<organism evidence="2 3">
    <name type="scientific">Grifola frondosa</name>
    <name type="common">Maitake</name>
    <name type="synonym">Polyporus frondosus</name>
    <dbReference type="NCBI Taxonomy" id="5627"/>
    <lineage>
        <taxon>Eukaryota</taxon>
        <taxon>Fungi</taxon>
        <taxon>Dikarya</taxon>
        <taxon>Basidiomycota</taxon>
        <taxon>Agaricomycotina</taxon>
        <taxon>Agaricomycetes</taxon>
        <taxon>Polyporales</taxon>
        <taxon>Grifolaceae</taxon>
        <taxon>Grifola</taxon>
    </lineage>
</organism>
<proteinExistence type="predicted"/>
<feature type="compositionally biased region" description="Polar residues" evidence="1">
    <location>
        <begin position="660"/>
        <end position="673"/>
    </location>
</feature>
<gene>
    <name evidence="2" type="ORF">A0H81_00826</name>
</gene>
<dbReference type="STRING" id="5627.A0A1C7MRS6"/>
<evidence type="ECO:0000256" key="1">
    <source>
        <dbReference type="SAM" id="MobiDB-lite"/>
    </source>
</evidence>
<feature type="compositionally biased region" description="Polar residues" evidence="1">
    <location>
        <begin position="228"/>
        <end position="254"/>
    </location>
</feature>
<feature type="region of interest" description="Disordered" evidence="1">
    <location>
        <begin position="716"/>
        <end position="740"/>
    </location>
</feature>
<dbReference type="OrthoDB" id="339325at2759"/>
<keyword evidence="3" id="KW-1185">Reference proteome</keyword>
<feature type="compositionally biased region" description="Polar residues" evidence="1">
    <location>
        <begin position="515"/>
        <end position="533"/>
    </location>
</feature>